<organism evidence="11 12">
    <name type="scientific">Aduncisulcus paluster</name>
    <dbReference type="NCBI Taxonomy" id="2918883"/>
    <lineage>
        <taxon>Eukaryota</taxon>
        <taxon>Metamonada</taxon>
        <taxon>Carpediemonas-like organisms</taxon>
        <taxon>Aduncisulcus</taxon>
    </lineage>
</organism>
<proteinExistence type="predicted"/>
<feature type="transmembrane region" description="Helical" evidence="9">
    <location>
        <begin position="821"/>
        <end position="842"/>
    </location>
</feature>
<dbReference type="Gene3D" id="3.40.50.300">
    <property type="entry name" value="P-loop containing nucleotide triphosphate hydrolases"/>
    <property type="match status" value="1"/>
</dbReference>
<feature type="transmembrane region" description="Helical" evidence="9">
    <location>
        <begin position="787"/>
        <end position="809"/>
    </location>
</feature>
<feature type="transmembrane region" description="Helical" evidence="9">
    <location>
        <begin position="1015"/>
        <end position="1034"/>
    </location>
</feature>
<evidence type="ECO:0000256" key="5">
    <source>
        <dbReference type="ARBA" id="ARBA00022840"/>
    </source>
</evidence>
<feature type="region of interest" description="Disordered" evidence="8">
    <location>
        <begin position="727"/>
        <end position="752"/>
    </location>
</feature>
<dbReference type="InterPro" id="IPR027417">
    <property type="entry name" value="P-loop_NTPase"/>
</dbReference>
<evidence type="ECO:0000256" key="1">
    <source>
        <dbReference type="ARBA" id="ARBA00004141"/>
    </source>
</evidence>
<evidence type="ECO:0000256" key="9">
    <source>
        <dbReference type="SAM" id="Phobius"/>
    </source>
</evidence>
<dbReference type="InterPro" id="IPR003593">
    <property type="entry name" value="AAA+_ATPase"/>
</dbReference>
<keyword evidence="5" id="KW-0067">ATP-binding</keyword>
<accession>A0ABQ5KX06</accession>
<dbReference type="InterPro" id="IPR043926">
    <property type="entry name" value="ABCG_dom"/>
</dbReference>
<dbReference type="InterPro" id="IPR003439">
    <property type="entry name" value="ABC_transporter-like_ATP-bd"/>
</dbReference>
<keyword evidence="2" id="KW-0813">Transport</keyword>
<reference evidence="11" key="1">
    <citation type="submission" date="2022-03" db="EMBL/GenBank/DDBJ databases">
        <title>Draft genome sequence of Aduncisulcus paluster, a free-living microaerophilic Fornicata.</title>
        <authorList>
            <person name="Yuyama I."/>
            <person name="Kume K."/>
            <person name="Tamura T."/>
            <person name="Inagaki Y."/>
            <person name="Hashimoto T."/>
        </authorList>
    </citation>
    <scope>NUCLEOTIDE SEQUENCE</scope>
    <source>
        <strain evidence="11">NY0171</strain>
    </source>
</reference>
<feature type="transmembrane region" description="Helical" evidence="9">
    <location>
        <begin position="932"/>
        <end position="951"/>
    </location>
</feature>
<evidence type="ECO:0000256" key="4">
    <source>
        <dbReference type="ARBA" id="ARBA00022741"/>
    </source>
</evidence>
<feature type="compositionally biased region" description="Basic and acidic residues" evidence="8">
    <location>
        <begin position="635"/>
        <end position="656"/>
    </location>
</feature>
<evidence type="ECO:0000259" key="10">
    <source>
        <dbReference type="PROSITE" id="PS50893"/>
    </source>
</evidence>
<keyword evidence="4" id="KW-0547">Nucleotide-binding</keyword>
<dbReference type="InterPro" id="IPR013525">
    <property type="entry name" value="ABC2_TM"/>
</dbReference>
<dbReference type="PROSITE" id="PS00211">
    <property type="entry name" value="ABC_TRANSPORTER_1"/>
    <property type="match status" value="1"/>
</dbReference>
<feature type="region of interest" description="Disordered" evidence="8">
    <location>
        <begin position="589"/>
        <end position="613"/>
    </location>
</feature>
<dbReference type="PROSITE" id="PS50893">
    <property type="entry name" value="ABC_TRANSPORTER_2"/>
    <property type="match status" value="1"/>
</dbReference>
<dbReference type="PANTHER" id="PTHR48041">
    <property type="entry name" value="ABC TRANSPORTER G FAMILY MEMBER 28"/>
    <property type="match status" value="1"/>
</dbReference>
<dbReference type="Pfam" id="PF19055">
    <property type="entry name" value="ABC2_membrane_7"/>
    <property type="match status" value="1"/>
</dbReference>
<feature type="transmembrane region" description="Helical" evidence="9">
    <location>
        <begin position="1072"/>
        <end position="1092"/>
    </location>
</feature>
<evidence type="ECO:0000256" key="2">
    <source>
        <dbReference type="ARBA" id="ARBA00022448"/>
    </source>
</evidence>
<evidence type="ECO:0000313" key="12">
    <source>
        <dbReference type="Proteomes" id="UP001057375"/>
    </source>
</evidence>
<name>A0ABQ5KX06_9EUKA</name>
<dbReference type="Pfam" id="PF00005">
    <property type="entry name" value="ABC_tran"/>
    <property type="match status" value="1"/>
</dbReference>
<comment type="subcellular location">
    <subcellularLocation>
        <location evidence="1">Membrane</location>
        <topology evidence="1">Multi-pass membrane protein</topology>
    </subcellularLocation>
</comment>
<feature type="compositionally biased region" description="Polar residues" evidence="8">
    <location>
        <begin position="731"/>
        <end position="743"/>
    </location>
</feature>
<feature type="transmembrane region" description="Helical" evidence="9">
    <location>
        <begin position="899"/>
        <end position="920"/>
    </location>
</feature>
<dbReference type="Proteomes" id="UP001057375">
    <property type="component" value="Unassembled WGS sequence"/>
</dbReference>
<evidence type="ECO:0000313" key="11">
    <source>
        <dbReference type="EMBL" id="GKT35984.1"/>
    </source>
</evidence>
<evidence type="ECO:0000256" key="7">
    <source>
        <dbReference type="ARBA" id="ARBA00023136"/>
    </source>
</evidence>
<keyword evidence="7 9" id="KW-0472">Membrane</keyword>
<evidence type="ECO:0000256" key="8">
    <source>
        <dbReference type="SAM" id="MobiDB-lite"/>
    </source>
</evidence>
<protein>
    <submittedName>
        <fullName evidence="11">ABC transporter</fullName>
    </submittedName>
</protein>
<evidence type="ECO:0000256" key="6">
    <source>
        <dbReference type="ARBA" id="ARBA00022989"/>
    </source>
</evidence>
<dbReference type="SUPFAM" id="SSF52540">
    <property type="entry name" value="P-loop containing nucleoside triphosphate hydrolases"/>
    <property type="match status" value="1"/>
</dbReference>
<feature type="domain" description="ABC transporter" evidence="10">
    <location>
        <begin position="242"/>
        <end position="523"/>
    </location>
</feature>
<feature type="compositionally biased region" description="Polar residues" evidence="8">
    <location>
        <begin position="604"/>
        <end position="613"/>
    </location>
</feature>
<feature type="region of interest" description="Disordered" evidence="8">
    <location>
        <begin position="145"/>
        <end position="203"/>
    </location>
</feature>
<keyword evidence="12" id="KW-1185">Reference proteome</keyword>
<gene>
    <name evidence="11" type="ORF">ADUPG1_009032</name>
</gene>
<dbReference type="InterPro" id="IPR050352">
    <property type="entry name" value="ABCG_transporters"/>
</dbReference>
<dbReference type="SMART" id="SM00382">
    <property type="entry name" value="AAA"/>
    <property type="match status" value="1"/>
</dbReference>
<comment type="caution">
    <text evidence="11">The sequence shown here is derived from an EMBL/GenBank/DDBJ whole genome shotgun (WGS) entry which is preliminary data.</text>
</comment>
<keyword evidence="3 9" id="KW-0812">Transmembrane</keyword>
<feature type="region of interest" description="Disordered" evidence="8">
    <location>
        <begin position="635"/>
        <end position="707"/>
    </location>
</feature>
<evidence type="ECO:0000256" key="3">
    <source>
        <dbReference type="ARBA" id="ARBA00022692"/>
    </source>
</evidence>
<dbReference type="Pfam" id="PF01061">
    <property type="entry name" value="ABC2_membrane"/>
    <property type="match status" value="1"/>
</dbReference>
<keyword evidence="6 9" id="KW-1133">Transmembrane helix</keyword>
<dbReference type="PANTHER" id="PTHR48041:SF139">
    <property type="entry name" value="PROTEIN SCARLET"/>
    <property type="match status" value="1"/>
</dbReference>
<sequence>MSEPPSSYQRYSVMDSRVDHPYIAERVRDLSFQRSPSFDSSAGDNILHVTMMDGIEHQKSPLDRSFSLFHSLQQINRPCGVSLNDLYRAVLLVNSHLGKPEHCDVIMKDLSLKVTIPPKIRKIEKKLAKAKEKERRDLEVRKRNRTTWWQSHSASSEISESIEKQQQNISKIKGEESEHISHSSLEISNPPNTSDIHDTQDLSDSSAGEVLEKVLSSPHCHSTELEEENLFVDTRESAIGDMTAKDERKQRKQKESAHKYQHILKSVSFEAKQGELLAIIGPSGSGKSSLLACICGDVKYPLLTGSALIFGHKPGRWMRRYLGIVKQNDAHVPTDTVREAVKFSCCCRVGGTAEEIDSTTDTVLKVLSLNHISHHIIGGTESESATSTSSTVSGGERRRVSIGVELVVNPTILLADEPTSGIDSATADRFVVLLRRLAGGDTVGSMLEHIGSIDSIESVEIVDGERRIGKHKRVIITTIHRPSSSQFALLERLLVMMEGEVAFFGYVSDVEEYFSLIGFPVPKDHHINVCDHIIDVVSKDSLKEPTFSQSYVDRKRYLSHLASCAKALRYGMLFDDMVGGVFPPSNPIFISNPQDPSMKDQGSAGRSSSLKSDTTIIDDTSSLKLTEDVTTDLRKSLDDETKHPGKDCPKDCAKLTEEDEEDEGSLAHMVSPPTKECINPEYHSNPPERIPRDYQSKTAPVKMKSPASSSTSFQFVSASVSAFSQPVTGDPKNQLSKYSPNQQQDKDSSPSWHRMKVHSFKYTRGFWSQLFLLLHRMYTRFMRDPSLAIFLILQYTFLGLFVGSLWFQIGYDQQSVQTRNVVLFFSSTLFLFLPVYNSSLMFSLDRAIYQREYSNGCYCTFAYYLHFFLAFIPADFLMAVLFISISFWMVDLSPFFSSYVLYTLNAFMGIQVARSFAIAVTSLVRDVRTAQILAGITLTLFFTQGIMFASMDVSGMWMWLRYISFFRFAILNAQIIVFTDLEFTCPPNPPGTCAINTGADALHYFGLENISSSTVTAYFFILFAILNAQIIVFTDLEFTCPPNPPGTCAINTGADALHYFGLENISSSTVTAYFFILLGMFLIYFFAGFLGLRYRKFSQYK</sequence>
<dbReference type="EMBL" id="BQXS01011109">
    <property type="protein sequence ID" value="GKT35984.1"/>
    <property type="molecule type" value="Genomic_DNA"/>
</dbReference>
<feature type="transmembrane region" description="Helical" evidence="9">
    <location>
        <begin position="863"/>
        <end position="887"/>
    </location>
</feature>
<feature type="compositionally biased region" description="Basic and acidic residues" evidence="8">
    <location>
        <begin position="172"/>
        <end position="181"/>
    </location>
</feature>
<feature type="compositionally biased region" description="Low complexity" evidence="8">
    <location>
        <begin position="150"/>
        <end position="170"/>
    </location>
</feature>
<feature type="region of interest" description="Disordered" evidence="8">
    <location>
        <begin position="236"/>
        <end position="257"/>
    </location>
</feature>
<dbReference type="InterPro" id="IPR017871">
    <property type="entry name" value="ABC_transporter-like_CS"/>
</dbReference>